<sequence>MVFVDSCLPADGEAFVSAWPDGGAAVKAPIAEPAVLSRPLGELPATYVQCLPAGAAPGDDVAELPTGRRWRLVGCA</sequence>
<dbReference type="Proteomes" id="UP000562352">
    <property type="component" value="Unassembled WGS sequence"/>
</dbReference>
<evidence type="ECO:0000313" key="1">
    <source>
        <dbReference type="EMBL" id="MBB5965953.1"/>
    </source>
</evidence>
<evidence type="ECO:0000313" key="2">
    <source>
        <dbReference type="Proteomes" id="UP000562352"/>
    </source>
</evidence>
<dbReference type="RefSeq" id="WP_184945687.1">
    <property type="nucleotide sequence ID" value="NZ_BAAAWZ010000001.1"/>
</dbReference>
<accession>A0A841DAT9</accession>
<organism evidence="1 2">
    <name type="scientific">Planomonospora venezuelensis</name>
    <dbReference type="NCBI Taxonomy" id="1999"/>
    <lineage>
        <taxon>Bacteria</taxon>
        <taxon>Bacillati</taxon>
        <taxon>Actinomycetota</taxon>
        <taxon>Actinomycetes</taxon>
        <taxon>Streptosporangiales</taxon>
        <taxon>Streptosporangiaceae</taxon>
        <taxon>Planomonospora</taxon>
    </lineage>
</organism>
<proteinExistence type="predicted"/>
<protein>
    <submittedName>
        <fullName evidence="1">Uncharacterized protein</fullName>
    </submittedName>
</protein>
<keyword evidence="2" id="KW-1185">Reference proteome</keyword>
<dbReference type="AlphaFoldDB" id="A0A841DAT9"/>
<comment type="caution">
    <text evidence="1">The sequence shown here is derived from an EMBL/GenBank/DDBJ whole genome shotgun (WGS) entry which is preliminary data.</text>
</comment>
<name>A0A841DAT9_PLAVE</name>
<reference evidence="1 2" key="1">
    <citation type="submission" date="2020-08" db="EMBL/GenBank/DDBJ databases">
        <title>Genomic Encyclopedia of Type Strains, Phase III (KMG-III): the genomes of soil and plant-associated and newly described type strains.</title>
        <authorList>
            <person name="Whitman W."/>
        </authorList>
    </citation>
    <scope>NUCLEOTIDE SEQUENCE [LARGE SCALE GENOMIC DNA]</scope>
    <source>
        <strain evidence="1 2">CECT 3303</strain>
    </source>
</reference>
<gene>
    <name evidence="1" type="ORF">FHS22_005244</name>
</gene>
<dbReference type="EMBL" id="JACHJJ010000020">
    <property type="protein sequence ID" value="MBB5965953.1"/>
    <property type="molecule type" value="Genomic_DNA"/>
</dbReference>